<reference evidence="1" key="1">
    <citation type="journal article" date="2021" name="Proc. Natl. Acad. Sci. U.S.A.">
        <title>A Catalog of Tens of Thousands of Viruses from Human Metagenomes Reveals Hidden Associations with Chronic Diseases.</title>
        <authorList>
            <person name="Tisza M.J."/>
            <person name="Buck C.B."/>
        </authorList>
    </citation>
    <scope>NUCLEOTIDE SEQUENCE</scope>
    <source>
        <strain evidence="1">CtMb725</strain>
    </source>
</reference>
<organism evidence="1">
    <name type="scientific">Myoviridae sp. ctMb725</name>
    <dbReference type="NCBI Taxonomy" id="2825088"/>
    <lineage>
        <taxon>Viruses</taxon>
        <taxon>Duplodnaviria</taxon>
        <taxon>Heunggongvirae</taxon>
        <taxon>Uroviricota</taxon>
        <taxon>Caudoviricetes</taxon>
    </lineage>
</organism>
<dbReference type="EMBL" id="BK015514">
    <property type="protein sequence ID" value="DAE10586.1"/>
    <property type="molecule type" value="Genomic_DNA"/>
</dbReference>
<proteinExistence type="predicted"/>
<accession>A0A8S5PUP7</accession>
<sequence>MAPIIGRPYRVQPKDIRRIPHNRIVDRSVPA</sequence>
<protein>
    <submittedName>
        <fullName evidence="1">Uncharacterized protein</fullName>
    </submittedName>
</protein>
<evidence type="ECO:0000313" key="1">
    <source>
        <dbReference type="EMBL" id="DAE10586.1"/>
    </source>
</evidence>
<name>A0A8S5PUP7_9CAUD</name>